<evidence type="ECO:0000313" key="3">
    <source>
        <dbReference type="EMBL" id="KAF0028620.1"/>
    </source>
</evidence>
<dbReference type="InterPro" id="IPR026983">
    <property type="entry name" value="DHC"/>
</dbReference>
<dbReference type="AlphaFoldDB" id="A0A6A4SAC9"/>
<dbReference type="GO" id="GO:0007018">
    <property type="term" value="P:microtubule-based movement"/>
    <property type="evidence" value="ECO:0007669"/>
    <property type="project" value="InterPro"/>
</dbReference>
<reference evidence="3 4" key="1">
    <citation type="submission" date="2019-06" db="EMBL/GenBank/DDBJ databases">
        <title>Draft genomes of female and male turbot (Scophthalmus maximus).</title>
        <authorList>
            <person name="Xu H."/>
            <person name="Xu X.-W."/>
            <person name="Shao C."/>
            <person name="Chen S."/>
        </authorList>
    </citation>
    <scope>NUCLEOTIDE SEQUENCE [LARGE SCALE GENOMIC DNA]</scope>
    <source>
        <strain evidence="3">Ysfricsl-2016a</strain>
        <tissue evidence="3">Blood</tissue>
    </source>
</reference>
<keyword evidence="1" id="KW-0175">Coiled coil</keyword>
<protein>
    <recommendedName>
        <fullName evidence="2">Dynein heavy chain tail domain-containing protein</fullName>
    </recommendedName>
</protein>
<name>A0A6A4SAC9_SCOMX</name>
<feature type="domain" description="Dynein heavy chain tail" evidence="2">
    <location>
        <begin position="2"/>
        <end position="235"/>
    </location>
</feature>
<feature type="coiled-coil region" evidence="1">
    <location>
        <begin position="171"/>
        <end position="198"/>
    </location>
</feature>
<evidence type="ECO:0000256" key="1">
    <source>
        <dbReference type="SAM" id="Coils"/>
    </source>
</evidence>
<dbReference type="GO" id="GO:0051959">
    <property type="term" value="F:dynein light intermediate chain binding"/>
    <property type="evidence" value="ECO:0007669"/>
    <property type="project" value="InterPro"/>
</dbReference>
<sequence length="477" mass="53840">MLELLAVFESGPAARLDLKQNYLQLLQRYSQELELIRKTYDSQKDRPHIGRHQPPVAGRILWCRLLFRRIEAPMLTLKKKLDDLKGPEMTKVIRSYNKMAVVLLQYEAQHLRVWIEAAESAPHLLNVTLLVRHKNRKGVFVNLDPLVRDVLEEGRWMAKLGVAVPKAIMKMAASEAQLKALNNQLQELLQDYDSVVGKIPTLLLPLMQPFIRRVEAALSPGLTTLSWTALNTDGFVDSVYVALKELEQVSKAATDLLECRIGRLLQDMSSCHLQDLPEDSPVSPQDLLLQTEASVKEAAATLSWQSQQVEKYLFELVEEGSFQCLHPDSIQKTRCQSCLPCDFYTLMGQLCNLNTEALVKATKSCLDALKRRLHVLKYQPSSSSYSSYSCSSQSAAPPLFRASIQLAIPNIVLRPSLDNIQVEQAAGRDAGDDLPVKTRALKPLDKQLVEHKDIAKSVQQHRHLLLDNQMKLRTVKL</sequence>
<evidence type="ECO:0000259" key="2">
    <source>
        <dbReference type="Pfam" id="PF08385"/>
    </source>
</evidence>
<feature type="coiled-coil region" evidence="1">
    <location>
        <begin position="19"/>
        <end position="46"/>
    </location>
</feature>
<evidence type="ECO:0000313" key="4">
    <source>
        <dbReference type="Proteomes" id="UP000438429"/>
    </source>
</evidence>
<comment type="caution">
    <text evidence="3">The sequence shown here is derived from an EMBL/GenBank/DDBJ whole genome shotgun (WGS) entry which is preliminary data.</text>
</comment>
<dbReference type="PANTHER" id="PTHR46532:SF13">
    <property type="entry name" value="CYTOPLASMIC DYNEIN 1 HEAVY CHAIN 1"/>
    <property type="match status" value="1"/>
</dbReference>
<dbReference type="EMBL" id="VEVO01000017">
    <property type="protein sequence ID" value="KAF0028620.1"/>
    <property type="molecule type" value="Genomic_DNA"/>
</dbReference>
<dbReference type="GO" id="GO:0045505">
    <property type="term" value="F:dynein intermediate chain binding"/>
    <property type="evidence" value="ECO:0007669"/>
    <property type="project" value="InterPro"/>
</dbReference>
<dbReference type="GO" id="GO:0005858">
    <property type="term" value="C:axonemal dynein complex"/>
    <property type="evidence" value="ECO:0007669"/>
    <property type="project" value="TreeGrafter"/>
</dbReference>
<dbReference type="InterPro" id="IPR013594">
    <property type="entry name" value="Dynein_heavy_tail"/>
</dbReference>
<dbReference type="Pfam" id="PF08385">
    <property type="entry name" value="DHC_N1"/>
    <property type="match status" value="1"/>
</dbReference>
<dbReference type="PANTHER" id="PTHR46532">
    <property type="entry name" value="MALE FERTILITY FACTOR KL5"/>
    <property type="match status" value="1"/>
</dbReference>
<gene>
    <name evidence="3" type="ORF">F2P81_019707</name>
</gene>
<accession>A0A6A4SAC9</accession>
<proteinExistence type="predicted"/>
<dbReference type="Proteomes" id="UP000438429">
    <property type="component" value="Unassembled WGS sequence"/>
</dbReference>
<organism evidence="3 4">
    <name type="scientific">Scophthalmus maximus</name>
    <name type="common">Turbot</name>
    <name type="synonym">Psetta maxima</name>
    <dbReference type="NCBI Taxonomy" id="52904"/>
    <lineage>
        <taxon>Eukaryota</taxon>
        <taxon>Metazoa</taxon>
        <taxon>Chordata</taxon>
        <taxon>Craniata</taxon>
        <taxon>Vertebrata</taxon>
        <taxon>Euteleostomi</taxon>
        <taxon>Actinopterygii</taxon>
        <taxon>Neopterygii</taxon>
        <taxon>Teleostei</taxon>
        <taxon>Neoteleostei</taxon>
        <taxon>Acanthomorphata</taxon>
        <taxon>Carangaria</taxon>
        <taxon>Pleuronectiformes</taxon>
        <taxon>Pleuronectoidei</taxon>
        <taxon>Scophthalmidae</taxon>
        <taxon>Scophthalmus</taxon>
    </lineage>
</organism>